<comment type="subcellular location">
    <subcellularLocation>
        <location evidence="1">Cell envelope</location>
    </subcellularLocation>
</comment>
<comment type="caution">
    <text evidence="6">The sequence shown here is derived from an EMBL/GenBank/DDBJ whole genome shotgun (WGS) entry which is preliminary data.</text>
</comment>
<evidence type="ECO:0000256" key="5">
    <source>
        <dbReference type="SAM" id="SignalP"/>
    </source>
</evidence>
<dbReference type="GO" id="GO:0030313">
    <property type="term" value="C:cell envelope"/>
    <property type="evidence" value="ECO:0007669"/>
    <property type="project" value="UniProtKB-SubCell"/>
</dbReference>
<sequence>MNLKKTVTSVALAGLLGLTGAASVACEQGKSNPDAFEVQIVSAGFGTEMWEYVLELFEKDHPDVEVIPYMDGNANQQLAARWRQGDPPDFVFLEGDGIDRDLWLENDLLYDCTEWLETATVNGSDERIVDAVGSQFFNRYTNKSGKEITYGLPLLKNSYGVWYDENWINENELTVPENYDELLQFGQDVRSLKADDGTTTVSALCYPGQFSGYLVQGLILPAIAAYNDEEYFYKIINASDPAAFTDARTIDVMQRFIDFVKAGNVMNGTLSLNHTESQFRWLRHDAALIPNGLWLRNELERDVLNPDSTGYDSADAGRFDQTRMRYGASPLITADQKPTLVTTSVDCGIAAQGDQIELAKEFVTYLYREDVAKMFAIYAETPSVIDVEFTEEDEVSDTFKYTQEILGSDDYLQIYKTGSWGAVDGEFNKIVNEIVQAGANQTTTARAYCERLQATAQAQL</sequence>
<accession>A0A9D2IHV2</accession>
<evidence type="ECO:0000256" key="2">
    <source>
        <dbReference type="ARBA" id="ARBA00008520"/>
    </source>
</evidence>
<evidence type="ECO:0000256" key="4">
    <source>
        <dbReference type="ARBA" id="ARBA00022729"/>
    </source>
</evidence>
<feature type="chain" id="PRO_5038636147" evidence="5">
    <location>
        <begin position="25"/>
        <end position="460"/>
    </location>
</feature>
<dbReference type="SUPFAM" id="SSF53850">
    <property type="entry name" value="Periplasmic binding protein-like II"/>
    <property type="match status" value="1"/>
</dbReference>
<dbReference type="Gene3D" id="3.40.190.10">
    <property type="entry name" value="Periplasmic binding protein-like II"/>
    <property type="match status" value="1"/>
</dbReference>
<comment type="similarity">
    <text evidence="2">Belongs to the bacterial solute-binding protein 1 family.</text>
</comment>
<reference evidence="6" key="2">
    <citation type="submission" date="2021-04" db="EMBL/GenBank/DDBJ databases">
        <authorList>
            <person name="Gilroy R."/>
        </authorList>
    </citation>
    <scope>NUCLEOTIDE SEQUENCE</scope>
    <source>
        <strain evidence="6">CHK192-19661</strain>
    </source>
</reference>
<dbReference type="AlphaFoldDB" id="A0A9D2IHV2"/>
<organism evidence="6 7">
    <name type="scientific">Candidatus Borkfalkia avicola</name>
    <dbReference type="NCBI Taxonomy" id="2838503"/>
    <lineage>
        <taxon>Bacteria</taxon>
        <taxon>Bacillati</taxon>
        <taxon>Bacillota</taxon>
        <taxon>Clostridia</taxon>
        <taxon>Christensenellales</taxon>
        <taxon>Christensenellaceae</taxon>
        <taxon>Candidatus Borkfalkia</taxon>
    </lineage>
</organism>
<evidence type="ECO:0000256" key="3">
    <source>
        <dbReference type="ARBA" id="ARBA00022448"/>
    </source>
</evidence>
<dbReference type="Pfam" id="PF01547">
    <property type="entry name" value="SBP_bac_1"/>
    <property type="match status" value="1"/>
</dbReference>
<dbReference type="PANTHER" id="PTHR43649:SF31">
    <property type="entry name" value="SN-GLYCEROL-3-PHOSPHATE-BINDING PERIPLASMIC PROTEIN UGPB"/>
    <property type="match status" value="1"/>
</dbReference>
<feature type="signal peptide" evidence="5">
    <location>
        <begin position="1"/>
        <end position="24"/>
    </location>
</feature>
<reference evidence="6" key="1">
    <citation type="journal article" date="2021" name="PeerJ">
        <title>Extensive microbial diversity within the chicken gut microbiome revealed by metagenomics and culture.</title>
        <authorList>
            <person name="Gilroy R."/>
            <person name="Ravi A."/>
            <person name="Getino M."/>
            <person name="Pursley I."/>
            <person name="Horton D.L."/>
            <person name="Alikhan N.F."/>
            <person name="Baker D."/>
            <person name="Gharbi K."/>
            <person name="Hall N."/>
            <person name="Watson M."/>
            <person name="Adriaenssens E.M."/>
            <person name="Foster-Nyarko E."/>
            <person name="Jarju S."/>
            <person name="Secka A."/>
            <person name="Antonio M."/>
            <person name="Oren A."/>
            <person name="Chaudhuri R.R."/>
            <person name="La Ragione R."/>
            <person name="Hildebrand F."/>
            <person name="Pallen M.J."/>
        </authorList>
    </citation>
    <scope>NUCLEOTIDE SEQUENCE</scope>
    <source>
        <strain evidence="6">CHK192-19661</strain>
    </source>
</reference>
<gene>
    <name evidence="6" type="ORF">H9726_01460</name>
</gene>
<evidence type="ECO:0000313" key="7">
    <source>
        <dbReference type="Proteomes" id="UP000824025"/>
    </source>
</evidence>
<dbReference type="PROSITE" id="PS51257">
    <property type="entry name" value="PROKAR_LIPOPROTEIN"/>
    <property type="match status" value="1"/>
</dbReference>
<dbReference type="PANTHER" id="PTHR43649">
    <property type="entry name" value="ARABINOSE-BINDING PROTEIN-RELATED"/>
    <property type="match status" value="1"/>
</dbReference>
<dbReference type="EMBL" id="DXCF01000005">
    <property type="protein sequence ID" value="HIZ09131.1"/>
    <property type="molecule type" value="Genomic_DNA"/>
</dbReference>
<keyword evidence="3" id="KW-0813">Transport</keyword>
<name>A0A9D2IHV2_9FIRM</name>
<evidence type="ECO:0000256" key="1">
    <source>
        <dbReference type="ARBA" id="ARBA00004196"/>
    </source>
</evidence>
<dbReference type="InterPro" id="IPR006059">
    <property type="entry name" value="SBP"/>
</dbReference>
<dbReference type="InterPro" id="IPR050490">
    <property type="entry name" value="Bact_solute-bd_prot1"/>
</dbReference>
<evidence type="ECO:0000313" key="6">
    <source>
        <dbReference type="EMBL" id="HIZ09131.1"/>
    </source>
</evidence>
<keyword evidence="4 5" id="KW-0732">Signal</keyword>
<dbReference type="Proteomes" id="UP000824025">
    <property type="component" value="Unassembled WGS sequence"/>
</dbReference>
<protein>
    <submittedName>
        <fullName evidence="6">Extracellular solute-binding protein</fullName>
    </submittedName>
</protein>
<proteinExistence type="inferred from homology"/>